<evidence type="ECO:0000313" key="1">
    <source>
        <dbReference type="EMBL" id="KKK64559.1"/>
    </source>
</evidence>
<comment type="caution">
    <text evidence="1">The sequence shown here is derived from an EMBL/GenBank/DDBJ whole genome shotgun (WGS) entry which is preliminary data.</text>
</comment>
<protein>
    <submittedName>
        <fullName evidence="1">Uncharacterized protein</fullName>
    </submittedName>
</protein>
<reference evidence="1" key="1">
    <citation type="journal article" date="2015" name="Nature">
        <title>Complex archaea that bridge the gap between prokaryotes and eukaryotes.</title>
        <authorList>
            <person name="Spang A."/>
            <person name="Saw J.H."/>
            <person name="Jorgensen S.L."/>
            <person name="Zaremba-Niedzwiedzka K."/>
            <person name="Martijn J."/>
            <person name="Lind A.E."/>
            <person name="van Eijk R."/>
            <person name="Schleper C."/>
            <person name="Guy L."/>
            <person name="Ettema T.J."/>
        </authorList>
    </citation>
    <scope>NUCLEOTIDE SEQUENCE</scope>
</reference>
<dbReference type="AlphaFoldDB" id="A0A0F8ZDI9"/>
<accession>A0A0F8ZDI9</accession>
<gene>
    <name evidence="1" type="ORF">LCGC14_2982960</name>
</gene>
<feature type="non-terminal residue" evidence="1">
    <location>
        <position position="35"/>
    </location>
</feature>
<name>A0A0F8ZDI9_9ZZZZ</name>
<organism evidence="1">
    <name type="scientific">marine sediment metagenome</name>
    <dbReference type="NCBI Taxonomy" id="412755"/>
    <lineage>
        <taxon>unclassified sequences</taxon>
        <taxon>metagenomes</taxon>
        <taxon>ecological metagenomes</taxon>
    </lineage>
</organism>
<dbReference type="EMBL" id="LAZR01060970">
    <property type="protein sequence ID" value="KKK64559.1"/>
    <property type="molecule type" value="Genomic_DNA"/>
</dbReference>
<proteinExistence type="predicted"/>
<sequence length="35" mass="3507">MPSYLEKLLRQLAGATGSAIDTIGGALGDPFGQGT</sequence>